<protein>
    <submittedName>
        <fullName evidence="8">17204_t:CDS:1</fullName>
    </submittedName>
</protein>
<dbReference type="PANTHER" id="PTHR12570:SF9">
    <property type="entry name" value="MAGNESIUM TRANSPORTER NIPA8-RELATED"/>
    <property type="match status" value="1"/>
</dbReference>
<feature type="transmembrane region" description="Helical" evidence="6">
    <location>
        <begin position="316"/>
        <end position="340"/>
    </location>
</feature>
<evidence type="ECO:0000256" key="5">
    <source>
        <dbReference type="SAM" id="MobiDB-lite"/>
    </source>
</evidence>
<dbReference type="PANTHER" id="PTHR12570">
    <property type="match status" value="1"/>
</dbReference>
<dbReference type="Pfam" id="PF05653">
    <property type="entry name" value="Mg_trans_NIPA"/>
    <property type="match status" value="1"/>
</dbReference>
<feature type="chain" id="PRO_5040970090" evidence="7">
    <location>
        <begin position="24"/>
        <end position="554"/>
    </location>
</feature>
<feature type="transmembrane region" description="Helical" evidence="6">
    <location>
        <begin position="489"/>
        <end position="506"/>
    </location>
</feature>
<evidence type="ECO:0000313" key="8">
    <source>
        <dbReference type="EMBL" id="CAI2170425.1"/>
    </source>
</evidence>
<keyword evidence="2 6" id="KW-0812">Transmembrane</keyword>
<feature type="signal peptide" evidence="7">
    <location>
        <begin position="1"/>
        <end position="23"/>
    </location>
</feature>
<proteinExistence type="predicted"/>
<dbReference type="EMBL" id="CAMKVN010000699">
    <property type="protein sequence ID" value="CAI2170425.1"/>
    <property type="molecule type" value="Genomic_DNA"/>
</dbReference>
<evidence type="ECO:0000256" key="2">
    <source>
        <dbReference type="ARBA" id="ARBA00022692"/>
    </source>
</evidence>
<evidence type="ECO:0000256" key="3">
    <source>
        <dbReference type="ARBA" id="ARBA00022989"/>
    </source>
</evidence>
<feature type="transmembrane region" description="Helical" evidence="6">
    <location>
        <begin position="264"/>
        <end position="283"/>
    </location>
</feature>
<keyword evidence="3 6" id="KW-1133">Transmembrane helix</keyword>
<feature type="transmembrane region" description="Helical" evidence="6">
    <location>
        <begin position="290"/>
        <end position="310"/>
    </location>
</feature>
<dbReference type="OrthoDB" id="165382at2759"/>
<evidence type="ECO:0000313" key="9">
    <source>
        <dbReference type="Proteomes" id="UP001153678"/>
    </source>
</evidence>
<organism evidence="8 9">
    <name type="scientific">Funneliformis geosporum</name>
    <dbReference type="NCBI Taxonomy" id="1117311"/>
    <lineage>
        <taxon>Eukaryota</taxon>
        <taxon>Fungi</taxon>
        <taxon>Fungi incertae sedis</taxon>
        <taxon>Mucoromycota</taxon>
        <taxon>Glomeromycotina</taxon>
        <taxon>Glomeromycetes</taxon>
        <taxon>Glomerales</taxon>
        <taxon>Glomeraceae</taxon>
        <taxon>Funneliformis</taxon>
    </lineage>
</organism>
<keyword evidence="9" id="KW-1185">Reference proteome</keyword>
<comment type="caution">
    <text evidence="8">The sequence shown here is derived from an EMBL/GenBank/DDBJ whole genome shotgun (WGS) entry which is preliminary data.</text>
</comment>
<name>A0A9W4SIM5_9GLOM</name>
<dbReference type="GO" id="GO:0015095">
    <property type="term" value="F:magnesium ion transmembrane transporter activity"/>
    <property type="evidence" value="ECO:0007669"/>
    <property type="project" value="InterPro"/>
</dbReference>
<evidence type="ECO:0000256" key="7">
    <source>
        <dbReference type="SAM" id="SignalP"/>
    </source>
</evidence>
<dbReference type="AlphaFoldDB" id="A0A9W4SIM5"/>
<dbReference type="InterPro" id="IPR008521">
    <property type="entry name" value="Mg_trans_NIPA"/>
</dbReference>
<evidence type="ECO:0000256" key="1">
    <source>
        <dbReference type="ARBA" id="ARBA00004141"/>
    </source>
</evidence>
<dbReference type="InterPro" id="IPR037185">
    <property type="entry name" value="EmrE-like"/>
</dbReference>
<dbReference type="SUPFAM" id="SSF103481">
    <property type="entry name" value="Multidrug resistance efflux transporter EmrE"/>
    <property type="match status" value="1"/>
</dbReference>
<sequence length="554" mass="61831">MHISTIFVLIALSLSSQFLLASAQSTPDNTVDKSPSIENSPCENDWDCINNKINPEMKVSWFNQTTKRRPGDFMCIQKKCKFVVAAGQPCRDETDCIAYHYSIIYNVQFEQKEICSPKYCNFESSCDGAWDQKDLTLPQIEKPSNCCNGLPSESKCDIVANDVDPCDYSSSCNYDKTSGIAKCLLNADRKGSIWIGVLICLLGGVAANIGLNIQKYAFTKHQEESNKITNVNDDIGPTNNLDRSSLYKKLERFMFWKQIIVSPLWVFGLVIYIFGSLLGFVALKFAPQSLVAPLGVVSLVVNLIIAPILHHQTLTVWDIVGVVIIIGGSIVITVYSGIVIQAREDAIALVQEDAAAATTGHVQSSTNANESSLIEVVTEQDSKDKITHNVLDKQNISDKVVHDVEKTNHIPPPRISISSMRTVGSAIRKRNLKEKILLPLAYAILASSLATITTLFAKVPIFYCNWSLFDIIGGGIYYDEFHNFTVEKYIGFIVGICFIFFGVTLLSKRLAMLTKEEELLKERQKVLEQELKKKRNNSRNKSVYDEKKKVKPLN</sequence>
<evidence type="ECO:0000256" key="4">
    <source>
        <dbReference type="ARBA" id="ARBA00023136"/>
    </source>
</evidence>
<keyword evidence="4 6" id="KW-0472">Membrane</keyword>
<comment type="subcellular location">
    <subcellularLocation>
        <location evidence="1">Membrane</location>
        <topology evidence="1">Multi-pass membrane protein</topology>
    </subcellularLocation>
</comment>
<keyword evidence="7" id="KW-0732">Signal</keyword>
<feature type="region of interest" description="Disordered" evidence="5">
    <location>
        <begin position="531"/>
        <end position="554"/>
    </location>
</feature>
<gene>
    <name evidence="8" type="ORF">FWILDA_LOCUS4576</name>
</gene>
<evidence type="ECO:0000256" key="6">
    <source>
        <dbReference type="SAM" id="Phobius"/>
    </source>
</evidence>
<reference evidence="8" key="1">
    <citation type="submission" date="2022-08" db="EMBL/GenBank/DDBJ databases">
        <authorList>
            <person name="Kallberg Y."/>
            <person name="Tangrot J."/>
            <person name="Rosling A."/>
        </authorList>
    </citation>
    <scope>NUCLEOTIDE SEQUENCE</scope>
    <source>
        <strain evidence="8">Wild A</strain>
    </source>
</reference>
<dbReference type="GO" id="GO:0016020">
    <property type="term" value="C:membrane"/>
    <property type="evidence" value="ECO:0007669"/>
    <property type="project" value="UniProtKB-SubCell"/>
</dbReference>
<dbReference type="Proteomes" id="UP001153678">
    <property type="component" value="Unassembled WGS sequence"/>
</dbReference>
<accession>A0A9W4SIM5</accession>
<feature type="transmembrane region" description="Helical" evidence="6">
    <location>
        <begin position="436"/>
        <end position="457"/>
    </location>
</feature>